<proteinExistence type="predicted"/>
<name>A0AA37S6C0_9GAMM</name>
<dbReference type="Pfam" id="PF00724">
    <property type="entry name" value="Oxidored_FMN"/>
    <property type="match status" value="1"/>
</dbReference>
<feature type="domain" description="NADH:flavin oxidoreductase/NADH oxidase N-terminal" evidence="3">
    <location>
        <begin position="6"/>
        <end position="317"/>
    </location>
</feature>
<dbReference type="CDD" id="cd02803">
    <property type="entry name" value="OYE_like_FMN_family"/>
    <property type="match status" value="1"/>
</dbReference>
<accession>A0AA37S6C0</accession>
<evidence type="ECO:0000313" key="5">
    <source>
        <dbReference type="Proteomes" id="UP001161389"/>
    </source>
</evidence>
<dbReference type="Gene3D" id="3.20.20.70">
    <property type="entry name" value="Aldolase class I"/>
    <property type="match status" value="1"/>
</dbReference>
<dbReference type="EMBL" id="BSNM01000003">
    <property type="protein sequence ID" value="GLQ30000.1"/>
    <property type="molecule type" value="Genomic_DNA"/>
</dbReference>
<evidence type="ECO:0000256" key="1">
    <source>
        <dbReference type="ARBA" id="ARBA00022630"/>
    </source>
</evidence>
<protein>
    <submittedName>
        <fullName evidence="4">NADH-dependent flavin oxidoreductase YqiG</fullName>
    </submittedName>
</protein>
<dbReference type="PANTHER" id="PTHR43656">
    <property type="entry name" value="BINDING OXIDOREDUCTASE, PUTATIVE (AFU_ORTHOLOGUE AFUA_2G08260)-RELATED"/>
    <property type="match status" value="1"/>
</dbReference>
<sequence>MNILSTPLDFQRGPSMKNRFMLAPLTNQQSHKDGTLSNDELRWLTMRAEGGFGLTMTCAVNVQANGQGWPGELGAYDDKHIDGLSRLATGIKAHDSLAMVQLFHGGLRSPNELINGQPVAPSDHQESGARGLSHDEVLTLIDDFIEAAVRCEKAGFDGVELHSAHGYIICQFLSPETNQRQDEFGGNAENRARVLTEIISGIRQRCSENFTLGVRLSPERYGLDFKEMKTLAQRLMAKGQVDFLDMSLWDVFKEPEDQNYKGKSLIEWYAGLDRHTTKLGVAGNIRSSDDVMRVMEQGVDFAIIGRSALLHHDFANQLLNNPSFEARDIPVSESTLRNEGLSDTFINYLKTWPGFVRES</sequence>
<keyword evidence="1" id="KW-0285">Flavoprotein</keyword>
<evidence type="ECO:0000313" key="4">
    <source>
        <dbReference type="EMBL" id="GLQ30000.1"/>
    </source>
</evidence>
<comment type="caution">
    <text evidence="4">The sequence shown here is derived from an EMBL/GenBank/DDBJ whole genome shotgun (WGS) entry which is preliminary data.</text>
</comment>
<gene>
    <name evidence="4" type="primary">yqiG</name>
    <name evidence="4" type="ORF">GCM10007876_04780</name>
</gene>
<dbReference type="InterPro" id="IPR001155">
    <property type="entry name" value="OxRdtase_FMN_N"/>
</dbReference>
<dbReference type="RefSeq" id="WP_284378340.1">
    <property type="nucleotide sequence ID" value="NZ_BSNM01000003.1"/>
</dbReference>
<organism evidence="4 5">
    <name type="scientific">Litoribrevibacter albus</name>
    <dbReference type="NCBI Taxonomy" id="1473156"/>
    <lineage>
        <taxon>Bacteria</taxon>
        <taxon>Pseudomonadati</taxon>
        <taxon>Pseudomonadota</taxon>
        <taxon>Gammaproteobacteria</taxon>
        <taxon>Oceanospirillales</taxon>
        <taxon>Oceanospirillaceae</taxon>
        <taxon>Litoribrevibacter</taxon>
    </lineage>
</organism>
<reference evidence="4" key="2">
    <citation type="submission" date="2023-01" db="EMBL/GenBank/DDBJ databases">
        <title>Draft genome sequence of Litoribrevibacter albus strain NBRC 110071.</title>
        <authorList>
            <person name="Sun Q."/>
            <person name="Mori K."/>
        </authorList>
    </citation>
    <scope>NUCLEOTIDE SEQUENCE</scope>
    <source>
        <strain evidence="4">NBRC 110071</strain>
    </source>
</reference>
<evidence type="ECO:0000259" key="3">
    <source>
        <dbReference type="Pfam" id="PF00724"/>
    </source>
</evidence>
<dbReference type="PANTHER" id="PTHR43656:SF2">
    <property type="entry name" value="BINDING OXIDOREDUCTASE, PUTATIVE (AFU_ORTHOLOGUE AFUA_2G08260)-RELATED"/>
    <property type="match status" value="1"/>
</dbReference>
<dbReference type="GO" id="GO:0010181">
    <property type="term" value="F:FMN binding"/>
    <property type="evidence" value="ECO:0007669"/>
    <property type="project" value="InterPro"/>
</dbReference>
<keyword evidence="5" id="KW-1185">Reference proteome</keyword>
<dbReference type="SUPFAM" id="SSF51395">
    <property type="entry name" value="FMN-linked oxidoreductases"/>
    <property type="match status" value="1"/>
</dbReference>
<evidence type="ECO:0000256" key="2">
    <source>
        <dbReference type="ARBA" id="ARBA00023002"/>
    </source>
</evidence>
<dbReference type="AlphaFoldDB" id="A0AA37S6C0"/>
<dbReference type="GO" id="GO:0016491">
    <property type="term" value="F:oxidoreductase activity"/>
    <property type="evidence" value="ECO:0007669"/>
    <property type="project" value="UniProtKB-KW"/>
</dbReference>
<keyword evidence="2" id="KW-0560">Oxidoreductase</keyword>
<dbReference type="InterPro" id="IPR013785">
    <property type="entry name" value="Aldolase_TIM"/>
</dbReference>
<reference evidence="4" key="1">
    <citation type="journal article" date="2014" name="Int. J. Syst. Evol. Microbiol.">
        <title>Complete genome sequence of Corynebacterium casei LMG S-19264T (=DSM 44701T), isolated from a smear-ripened cheese.</title>
        <authorList>
            <consortium name="US DOE Joint Genome Institute (JGI-PGF)"/>
            <person name="Walter F."/>
            <person name="Albersmeier A."/>
            <person name="Kalinowski J."/>
            <person name="Ruckert C."/>
        </authorList>
    </citation>
    <scope>NUCLEOTIDE SEQUENCE</scope>
    <source>
        <strain evidence="4">NBRC 110071</strain>
    </source>
</reference>
<dbReference type="InterPro" id="IPR051799">
    <property type="entry name" value="NADH_flavin_oxidoreductase"/>
</dbReference>
<dbReference type="Proteomes" id="UP001161389">
    <property type="component" value="Unassembled WGS sequence"/>
</dbReference>